<keyword evidence="3" id="KW-1185">Reference proteome</keyword>
<dbReference type="InterPro" id="IPR009288">
    <property type="entry name" value="AIG2-like_dom"/>
</dbReference>
<evidence type="ECO:0000313" key="2">
    <source>
        <dbReference type="EMBL" id="AWI76575.1"/>
    </source>
</evidence>
<gene>
    <name evidence="2" type="ORF">CEW83_16260</name>
</gene>
<evidence type="ECO:0000259" key="1">
    <source>
        <dbReference type="Pfam" id="PF06094"/>
    </source>
</evidence>
<dbReference type="RefSeq" id="WP_108950274.1">
    <property type="nucleotide sequence ID" value="NZ_CP022187.1"/>
</dbReference>
<dbReference type="InterPro" id="IPR036568">
    <property type="entry name" value="GGCT-like_sf"/>
</dbReference>
<protein>
    <recommendedName>
        <fullName evidence="1">Gamma-glutamylcyclotransferase AIG2-like domain-containing protein</fullName>
    </recommendedName>
</protein>
<dbReference type="SUPFAM" id="SSF110857">
    <property type="entry name" value="Gamma-glutamyl cyclotransferase-like"/>
    <property type="match status" value="1"/>
</dbReference>
<name>A0A2U8GVW9_9RHOO</name>
<accession>A0A2U8GVW9</accession>
<dbReference type="InterPro" id="IPR013024">
    <property type="entry name" value="GGCT-like"/>
</dbReference>
<dbReference type="KEGG" id="acom:CEW83_16260"/>
<sequence length="144" mass="16037">MRKPQRRLALSIAGLGAAVAVASAYLWFQLLSPYGYLPPPGLSVIDVTRAHRVFAYGTLQYRPVRWLVMGRGAEARRAQLSSFDVAGLNIVPDATARVDGVVFEVSATELGALDRYERRGIRYARVEMDLDDGQAAWVYRRLQP</sequence>
<dbReference type="AlphaFoldDB" id="A0A2U8GVW9"/>
<evidence type="ECO:0000313" key="3">
    <source>
        <dbReference type="Proteomes" id="UP000244930"/>
    </source>
</evidence>
<organism evidence="2 3">
    <name type="scientific">Parazoarcus communis</name>
    <dbReference type="NCBI Taxonomy" id="41977"/>
    <lineage>
        <taxon>Bacteria</taxon>
        <taxon>Pseudomonadati</taxon>
        <taxon>Pseudomonadota</taxon>
        <taxon>Betaproteobacteria</taxon>
        <taxon>Rhodocyclales</taxon>
        <taxon>Zoogloeaceae</taxon>
        <taxon>Parazoarcus</taxon>
    </lineage>
</organism>
<reference evidence="2 3" key="1">
    <citation type="submission" date="2017-06" db="EMBL/GenBank/DDBJ databases">
        <title>Azoarcus.</title>
        <authorList>
            <person name="Woo J.-H."/>
            <person name="Kim H.-S."/>
        </authorList>
    </citation>
    <scope>NUCLEOTIDE SEQUENCE [LARGE SCALE GENOMIC DNA]</scope>
    <source>
        <strain evidence="2 3">TSPY31</strain>
    </source>
</reference>
<dbReference type="CDD" id="cd06661">
    <property type="entry name" value="GGCT_like"/>
    <property type="match status" value="1"/>
</dbReference>
<dbReference type="EMBL" id="CP022187">
    <property type="protein sequence ID" value="AWI76575.1"/>
    <property type="molecule type" value="Genomic_DNA"/>
</dbReference>
<dbReference type="Gene3D" id="3.10.490.10">
    <property type="entry name" value="Gamma-glutamyl cyclotransferase-like"/>
    <property type="match status" value="1"/>
</dbReference>
<feature type="domain" description="Gamma-glutamylcyclotransferase AIG2-like" evidence="1">
    <location>
        <begin position="53"/>
        <end position="140"/>
    </location>
</feature>
<proteinExistence type="predicted"/>
<dbReference type="Pfam" id="PF06094">
    <property type="entry name" value="GGACT"/>
    <property type="match status" value="1"/>
</dbReference>
<dbReference type="Proteomes" id="UP000244930">
    <property type="component" value="Chromosome"/>
</dbReference>